<reference evidence="4 5" key="1">
    <citation type="submission" date="2016-11" db="EMBL/GenBank/DDBJ databases">
        <title>The macronuclear genome of Stentor coeruleus: a giant cell with tiny introns.</title>
        <authorList>
            <person name="Slabodnick M."/>
            <person name="Ruby J.G."/>
            <person name="Reiff S.B."/>
            <person name="Swart E.C."/>
            <person name="Gosai S."/>
            <person name="Prabakaran S."/>
            <person name="Witkowska E."/>
            <person name="Larue G.E."/>
            <person name="Fisher S."/>
            <person name="Freeman R.M."/>
            <person name="Gunawardena J."/>
            <person name="Chu W."/>
            <person name="Stover N.A."/>
            <person name="Gregory B.D."/>
            <person name="Nowacki M."/>
            <person name="Derisi J."/>
            <person name="Roy S.W."/>
            <person name="Marshall W.F."/>
            <person name="Sood P."/>
        </authorList>
    </citation>
    <scope>NUCLEOTIDE SEQUENCE [LARGE SCALE GENOMIC DNA]</scope>
    <source>
        <strain evidence="4">WM001</strain>
    </source>
</reference>
<accession>A0A1R2C0X1</accession>
<sequence length="214" mass="25317">MEDLTNIIKILGANISTFDQDKAIEILKTEYKIQIKELRSIKNKRKAKELRQELKEKTHILKESFDEKITNFLASLKGYKHLKNLGDFINFNHKYHQNYLMKTIKCKELHCIECLKDRLEENECNHGFQFTPYEQYRIEDLVKQSQFISQNCCAFHKCNICREKIEASELLGRDCSCTICNKCIINRLKQNENLCKICGIAIKDDFMKKLHDDD</sequence>
<keyword evidence="1" id="KW-0863">Zinc-finger</keyword>
<organism evidence="4 5">
    <name type="scientific">Stentor coeruleus</name>
    <dbReference type="NCBI Taxonomy" id="5963"/>
    <lineage>
        <taxon>Eukaryota</taxon>
        <taxon>Sar</taxon>
        <taxon>Alveolata</taxon>
        <taxon>Ciliophora</taxon>
        <taxon>Postciliodesmatophora</taxon>
        <taxon>Heterotrichea</taxon>
        <taxon>Heterotrichida</taxon>
        <taxon>Stentoridae</taxon>
        <taxon>Stentor</taxon>
    </lineage>
</organism>
<dbReference type="GO" id="GO:0008270">
    <property type="term" value="F:zinc ion binding"/>
    <property type="evidence" value="ECO:0007669"/>
    <property type="project" value="UniProtKB-KW"/>
</dbReference>
<protein>
    <recommendedName>
        <fullName evidence="3">RING-type domain-containing protein</fullName>
    </recommendedName>
</protein>
<dbReference type="InterPro" id="IPR001841">
    <property type="entry name" value="Znf_RING"/>
</dbReference>
<proteinExistence type="predicted"/>
<keyword evidence="1" id="KW-0862">Zinc</keyword>
<keyword evidence="1" id="KW-0479">Metal-binding</keyword>
<evidence type="ECO:0000313" key="4">
    <source>
        <dbReference type="EMBL" id="OMJ82673.1"/>
    </source>
</evidence>
<evidence type="ECO:0000256" key="1">
    <source>
        <dbReference type="PROSITE-ProRule" id="PRU00175"/>
    </source>
</evidence>
<evidence type="ECO:0000256" key="2">
    <source>
        <dbReference type="SAM" id="Coils"/>
    </source>
</evidence>
<dbReference type="AlphaFoldDB" id="A0A1R2C0X1"/>
<name>A0A1R2C0X1_9CILI</name>
<dbReference type="PROSITE" id="PS50089">
    <property type="entry name" value="ZF_RING_2"/>
    <property type="match status" value="1"/>
</dbReference>
<dbReference type="Proteomes" id="UP000187209">
    <property type="component" value="Unassembled WGS sequence"/>
</dbReference>
<feature type="domain" description="RING-type" evidence="3">
    <location>
        <begin position="158"/>
        <end position="198"/>
    </location>
</feature>
<evidence type="ECO:0000259" key="3">
    <source>
        <dbReference type="PROSITE" id="PS50089"/>
    </source>
</evidence>
<gene>
    <name evidence="4" type="ORF">SteCoe_16542</name>
</gene>
<evidence type="ECO:0000313" key="5">
    <source>
        <dbReference type="Proteomes" id="UP000187209"/>
    </source>
</evidence>
<keyword evidence="2" id="KW-0175">Coiled coil</keyword>
<dbReference type="EMBL" id="MPUH01000331">
    <property type="protein sequence ID" value="OMJ82673.1"/>
    <property type="molecule type" value="Genomic_DNA"/>
</dbReference>
<keyword evidence="5" id="KW-1185">Reference proteome</keyword>
<comment type="caution">
    <text evidence="4">The sequence shown here is derived from an EMBL/GenBank/DDBJ whole genome shotgun (WGS) entry which is preliminary data.</text>
</comment>
<feature type="coiled-coil region" evidence="2">
    <location>
        <begin position="24"/>
        <end position="67"/>
    </location>
</feature>